<dbReference type="InterPro" id="IPR036388">
    <property type="entry name" value="WH-like_DNA-bd_sf"/>
</dbReference>
<keyword evidence="2" id="KW-0238">DNA-binding</keyword>
<proteinExistence type="predicted"/>
<gene>
    <name evidence="5" type="primary">agaR</name>
    <name evidence="5" type="ORF">M9189_08145</name>
</gene>
<evidence type="ECO:0000313" key="5">
    <source>
        <dbReference type="EMBL" id="URW78826.1"/>
    </source>
</evidence>
<evidence type="ECO:0000256" key="2">
    <source>
        <dbReference type="ARBA" id="ARBA00023125"/>
    </source>
</evidence>
<dbReference type="InterPro" id="IPR014036">
    <property type="entry name" value="DeoR-like_C"/>
</dbReference>
<dbReference type="Pfam" id="PF00455">
    <property type="entry name" value="DeoRC"/>
    <property type="match status" value="1"/>
</dbReference>
<dbReference type="PROSITE" id="PS00894">
    <property type="entry name" value="HTH_DEOR_1"/>
    <property type="match status" value="1"/>
</dbReference>
<dbReference type="GO" id="GO:0003700">
    <property type="term" value="F:DNA-binding transcription factor activity"/>
    <property type="evidence" value="ECO:0007669"/>
    <property type="project" value="InterPro"/>
</dbReference>
<reference evidence="5" key="1">
    <citation type="submission" date="2022-05" db="EMBL/GenBank/DDBJ databases">
        <authorList>
            <person name="Sun X."/>
        </authorList>
    </citation>
    <scope>NUCLEOTIDE SEQUENCE</scope>
    <source>
        <strain evidence="5">Ai-910</strain>
    </source>
</reference>
<keyword evidence="6" id="KW-1185">Reference proteome</keyword>
<accession>A0A9J6ZLT9</accession>
<dbReference type="Proteomes" id="UP001056426">
    <property type="component" value="Chromosome"/>
</dbReference>
<keyword evidence="3" id="KW-0804">Transcription</keyword>
<dbReference type="Gene3D" id="1.10.10.10">
    <property type="entry name" value="Winged helix-like DNA-binding domain superfamily/Winged helix DNA-binding domain"/>
    <property type="match status" value="1"/>
</dbReference>
<dbReference type="Pfam" id="PF08220">
    <property type="entry name" value="HTH_DeoR"/>
    <property type="match status" value="1"/>
</dbReference>
<evidence type="ECO:0000256" key="3">
    <source>
        <dbReference type="ARBA" id="ARBA00023163"/>
    </source>
</evidence>
<evidence type="ECO:0000313" key="6">
    <source>
        <dbReference type="Proteomes" id="UP001056426"/>
    </source>
</evidence>
<dbReference type="RefSeq" id="WP_250722244.1">
    <property type="nucleotide sequence ID" value="NZ_CP098400.1"/>
</dbReference>
<dbReference type="NCBIfam" id="NF040755">
    <property type="entry name" value="AgaR"/>
    <property type="match status" value="1"/>
</dbReference>
<dbReference type="InterPro" id="IPR018356">
    <property type="entry name" value="Tscrpt_reg_HTH_DeoR_CS"/>
</dbReference>
<dbReference type="SUPFAM" id="SSF46785">
    <property type="entry name" value="Winged helix' DNA-binding domain"/>
    <property type="match status" value="1"/>
</dbReference>
<feature type="domain" description="HTH deoR-type" evidence="4">
    <location>
        <begin position="9"/>
        <end position="64"/>
    </location>
</feature>
<dbReference type="SUPFAM" id="SSF100950">
    <property type="entry name" value="NagB/RpiA/CoA transferase-like"/>
    <property type="match status" value="1"/>
</dbReference>
<reference evidence="5" key="2">
    <citation type="submission" date="2022-06" db="EMBL/GenBank/DDBJ databases">
        <title>Xiashengella guii gen. nov. sp. nov., a bacterium isolated form anaerobic digestion tank.</title>
        <authorList>
            <person name="Huang H."/>
        </authorList>
    </citation>
    <scope>NUCLEOTIDE SEQUENCE</scope>
    <source>
        <strain evidence="5">Ai-910</strain>
    </source>
</reference>
<dbReference type="Gene3D" id="3.40.50.1360">
    <property type="match status" value="1"/>
</dbReference>
<dbReference type="SMART" id="SM00420">
    <property type="entry name" value="HTH_DEOR"/>
    <property type="match status" value="1"/>
</dbReference>
<dbReference type="InterPro" id="IPR001034">
    <property type="entry name" value="DeoR_HTH"/>
</dbReference>
<dbReference type="AlphaFoldDB" id="A0A9J6ZLT9"/>
<keyword evidence="1" id="KW-0805">Transcription regulation</keyword>
<organism evidence="5 6">
    <name type="scientific">Xiashengella succiniciproducens</name>
    <dbReference type="NCBI Taxonomy" id="2949635"/>
    <lineage>
        <taxon>Bacteria</taxon>
        <taxon>Pseudomonadati</taxon>
        <taxon>Bacteroidota</taxon>
        <taxon>Bacteroidia</taxon>
        <taxon>Marinilabiliales</taxon>
        <taxon>Marinilabiliaceae</taxon>
        <taxon>Xiashengella</taxon>
    </lineage>
</organism>
<dbReference type="PROSITE" id="PS51000">
    <property type="entry name" value="HTH_DEOR_2"/>
    <property type="match status" value="1"/>
</dbReference>
<dbReference type="InterPro" id="IPR047779">
    <property type="entry name" value="AgaR-like"/>
</dbReference>
<dbReference type="EMBL" id="CP098400">
    <property type="protein sequence ID" value="URW78826.1"/>
    <property type="molecule type" value="Genomic_DNA"/>
</dbReference>
<dbReference type="InterPro" id="IPR036390">
    <property type="entry name" value="WH_DNA-bd_sf"/>
</dbReference>
<dbReference type="GO" id="GO:0003677">
    <property type="term" value="F:DNA binding"/>
    <property type="evidence" value="ECO:0007669"/>
    <property type="project" value="UniProtKB-KW"/>
</dbReference>
<dbReference type="KEGG" id="alkq:M9189_08145"/>
<evidence type="ECO:0000259" key="4">
    <source>
        <dbReference type="PROSITE" id="PS51000"/>
    </source>
</evidence>
<dbReference type="SMART" id="SM01134">
    <property type="entry name" value="DeoRC"/>
    <property type="match status" value="1"/>
</dbReference>
<evidence type="ECO:0000256" key="1">
    <source>
        <dbReference type="ARBA" id="ARBA00023015"/>
    </source>
</evidence>
<name>A0A9J6ZLT9_9BACT</name>
<dbReference type="PANTHER" id="PTHR30363">
    <property type="entry name" value="HTH-TYPE TRANSCRIPTIONAL REGULATOR SRLR-RELATED"/>
    <property type="match status" value="1"/>
</dbReference>
<dbReference type="PANTHER" id="PTHR30363:SF44">
    <property type="entry name" value="AGA OPERON TRANSCRIPTIONAL REPRESSOR-RELATED"/>
    <property type="match status" value="1"/>
</dbReference>
<sequence length="259" mass="28709">MSRYNPETTAGRRGLIIKMLDEYGQVNVNDLSRYFNVSEVTIRNDLAYLERKNLLIRARGGAIKTEKASLDLRFLEKKSKNVKEKEAIGRRAARFIEDGDTIVIDSGTTTREITNHLGRFSRLTVVTNALNIASSLADMENITIIMPGGIMRHSILTLVGATAIDNFKMFFGDKLFLATDGIDLNLGLSSPDLEEAALKRTMLKMARKIIVVADSSKLGKRHLAVICNISQIDVLITDSGISPMYKEAMEKMGVEVVVV</sequence>
<dbReference type="InterPro" id="IPR050313">
    <property type="entry name" value="Carb_Metab_HTH_regulators"/>
</dbReference>
<protein>
    <submittedName>
        <fullName evidence="5">Transcriptional repressor AgaR</fullName>
    </submittedName>
</protein>
<dbReference type="InterPro" id="IPR037171">
    <property type="entry name" value="NagB/RpiA_transferase-like"/>
</dbReference>